<name>A0ABX2XK72_9FLAO</name>
<dbReference type="RefSeq" id="WP_065450017.1">
    <property type="nucleotide sequence ID" value="NZ_LVEN01000027.1"/>
</dbReference>
<dbReference type="EMBL" id="LVEN01000027">
    <property type="protein sequence ID" value="OCB73698.1"/>
    <property type="molecule type" value="Genomic_DNA"/>
</dbReference>
<dbReference type="Pfam" id="PF01177">
    <property type="entry name" value="Asp_Glu_race"/>
    <property type="match status" value="1"/>
</dbReference>
<comment type="caution">
    <text evidence="1">The sequence shown here is derived from an EMBL/GenBank/DDBJ whole genome shotgun (WGS) entry which is preliminary data.</text>
</comment>
<evidence type="ECO:0000313" key="2">
    <source>
        <dbReference type="Proteomes" id="UP000093343"/>
    </source>
</evidence>
<proteinExistence type="predicted"/>
<gene>
    <name evidence="1" type="ORF">FLP_13555</name>
</gene>
<evidence type="ECO:0008006" key="3">
    <source>
        <dbReference type="Google" id="ProtNLM"/>
    </source>
</evidence>
<accession>A0ABX2XK72</accession>
<dbReference type="SUPFAM" id="SSF53681">
    <property type="entry name" value="Aspartate/glutamate racemase"/>
    <property type="match status" value="2"/>
</dbReference>
<evidence type="ECO:0000313" key="1">
    <source>
        <dbReference type="EMBL" id="OCB73698.1"/>
    </source>
</evidence>
<keyword evidence="2" id="KW-1185">Reference proteome</keyword>
<dbReference type="Gene3D" id="3.40.50.1860">
    <property type="match status" value="2"/>
</dbReference>
<dbReference type="InterPro" id="IPR015942">
    <property type="entry name" value="Asp/Glu/hydantoin_racemase"/>
</dbReference>
<reference evidence="2" key="1">
    <citation type="submission" date="2016-03" db="EMBL/GenBank/DDBJ databases">
        <title>Draft genome sequence of Paenibacillus glacialis DSM 22343.</title>
        <authorList>
            <person name="Shin S.-K."/>
            <person name="Yi H."/>
        </authorList>
    </citation>
    <scope>NUCLEOTIDE SEQUENCE [LARGE SCALE GENOMIC DNA]</scope>
    <source>
        <strain evidence="2">CCUG 60099</strain>
    </source>
</reference>
<dbReference type="InterPro" id="IPR001920">
    <property type="entry name" value="Asp/Glu_race"/>
</dbReference>
<sequence>MNIKSLGILGLGSRSTLFYIRELNRLYHEKKAGYSTCPFKLWSVNFDPINKLLPQSSKKLEVLILNCLVELQQMKIDALLIPNITLHETVDALDLKINIIHPVVLVIAELKKQGIEKVVLFGSLHSMETDYIKGNFKKEGIEVLIPSKEDRIFIDTVRKNIYAETETPELLKQYNNTVVKYTEFYPVVLACTELSIAWNDANGNVYDMARTQIRIIIDNMD</sequence>
<protein>
    <recommendedName>
        <fullName evidence="3">Aspartate racemase</fullName>
    </recommendedName>
</protein>
<organism evidence="1 2">
    <name type="scientific">Flavobacterium piscis</name>
    <dbReference type="NCBI Taxonomy" id="1114874"/>
    <lineage>
        <taxon>Bacteria</taxon>
        <taxon>Pseudomonadati</taxon>
        <taxon>Bacteroidota</taxon>
        <taxon>Flavobacteriia</taxon>
        <taxon>Flavobacteriales</taxon>
        <taxon>Flavobacteriaceae</taxon>
        <taxon>Flavobacterium</taxon>
    </lineage>
</organism>
<dbReference type="Proteomes" id="UP000093343">
    <property type="component" value="Unassembled WGS sequence"/>
</dbReference>